<dbReference type="Pfam" id="PF03061">
    <property type="entry name" value="4HBT"/>
    <property type="match status" value="1"/>
</dbReference>
<dbReference type="PANTHER" id="PTHR31793:SF27">
    <property type="entry name" value="NOVEL THIOESTERASE SUPERFAMILY DOMAIN AND SAPOSIN A-TYPE DOMAIN CONTAINING PROTEIN (0610012H03RIK)"/>
    <property type="match status" value="1"/>
</dbReference>
<dbReference type="SUPFAM" id="SSF54637">
    <property type="entry name" value="Thioesterase/thiol ester dehydrase-isomerase"/>
    <property type="match status" value="1"/>
</dbReference>
<comment type="caution">
    <text evidence="4">The sequence shown here is derived from an EMBL/GenBank/DDBJ whole genome shotgun (WGS) entry which is preliminary data.</text>
</comment>
<dbReference type="EC" id="3.1.2.-" evidence="4"/>
<protein>
    <submittedName>
        <fullName evidence="4">Thioesterase family protein</fullName>
        <ecNumber evidence="4">3.1.2.-</ecNumber>
    </submittedName>
</protein>
<proteinExistence type="inferred from homology"/>
<keyword evidence="2 4" id="KW-0378">Hydrolase</keyword>
<sequence length="139" mass="15466">MTAPVTVPFEVQYHECDMQGVVFNAHYYTWADVASTALWRAVRGGYDQLLADGLDTVVVASGCRYRAPARWQDRLEATVDVVRVGTTSFTAATTFRRAGELIAEVTVTYVFVARGGDRPIEPPAELRDALVRRIVVRED</sequence>
<dbReference type="Gene3D" id="3.10.129.10">
    <property type="entry name" value="Hotdog Thioesterase"/>
    <property type="match status" value="1"/>
</dbReference>
<gene>
    <name evidence="4" type="ORF">SK069_19360</name>
</gene>
<organism evidence="4 5">
    <name type="scientific">Patulibacter brassicae</name>
    <dbReference type="NCBI Taxonomy" id="1705717"/>
    <lineage>
        <taxon>Bacteria</taxon>
        <taxon>Bacillati</taxon>
        <taxon>Actinomycetota</taxon>
        <taxon>Thermoleophilia</taxon>
        <taxon>Solirubrobacterales</taxon>
        <taxon>Patulibacteraceae</taxon>
        <taxon>Patulibacter</taxon>
    </lineage>
</organism>
<evidence type="ECO:0000313" key="4">
    <source>
        <dbReference type="EMBL" id="MDX8153764.1"/>
    </source>
</evidence>
<keyword evidence="5" id="KW-1185">Reference proteome</keyword>
<dbReference type="EMBL" id="JAXAVX010000020">
    <property type="protein sequence ID" value="MDX8153764.1"/>
    <property type="molecule type" value="Genomic_DNA"/>
</dbReference>
<dbReference type="PIRSF" id="PIRSF003230">
    <property type="entry name" value="YbgC"/>
    <property type="match status" value="1"/>
</dbReference>
<evidence type="ECO:0000313" key="5">
    <source>
        <dbReference type="Proteomes" id="UP001277761"/>
    </source>
</evidence>
<dbReference type="RefSeq" id="WP_319955913.1">
    <property type="nucleotide sequence ID" value="NZ_JAXAVX010000020.1"/>
</dbReference>
<evidence type="ECO:0000259" key="3">
    <source>
        <dbReference type="Pfam" id="PF03061"/>
    </source>
</evidence>
<feature type="domain" description="Thioesterase" evidence="3">
    <location>
        <begin position="19"/>
        <end position="99"/>
    </location>
</feature>
<dbReference type="InterPro" id="IPR006683">
    <property type="entry name" value="Thioestr_dom"/>
</dbReference>
<dbReference type="Proteomes" id="UP001277761">
    <property type="component" value="Unassembled WGS sequence"/>
</dbReference>
<dbReference type="InterPro" id="IPR050563">
    <property type="entry name" value="4-hydroxybenzoyl-CoA_TE"/>
</dbReference>
<evidence type="ECO:0000256" key="2">
    <source>
        <dbReference type="ARBA" id="ARBA00022801"/>
    </source>
</evidence>
<evidence type="ECO:0000256" key="1">
    <source>
        <dbReference type="ARBA" id="ARBA00005953"/>
    </source>
</evidence>
<dbReference type="PANTHER" id="PTHR31793">
    <property type="entry name" value="4-HYDROXYBENZOYL-COA THIOESTERASE FAMILY MEMBER"/>
    <property type="match status" value="1"/>
</dbReference>
<dbReference type="CDD" id="cd00586">
    <property type="entry name" value="4HBT"/>
    <property type="match status" value="1"/>
</dbReference>
<dbReference type="InterPro" id="IPR029069">
    <property type="entry name" value="HotDog_dom_sf"/>
</dbReference>
<dbReference type="GO" id="GO:0016787">
    <property type="term" value="F:hydrolase activity"/>
    <property type="evidence" value="ECO:0007669"/>
    <property type="project" value="UniProtKB-KW"/>
</dbReference>
<dbReference type="InterPro" id="IPR006684">
    <property type="entry name" value="YbgC/YbaW"/>
</dbReference>
<reference evidence="4 5" key="1">
    <citation type="submission" date="2023-11" db="EMBL/GenBank/DDBJ databases">
        <authorList>
            <person name="Xu M."/>
            <person name="Jiang T."/>
        </authorList>
    </citation>
    <scope>NUCLEOTIDE SEQUENCE [LARGE SCALE GENOMIC DNA]</scope>
    <source>
        <strain evidence="4 5">SD</strain>
    </source>
</reference>
<comment type="similarity">
    <text evidence="1">Belongs to the 4-hydroxybenzoyl-CoA thioesterase family.</text>
</comment>
<accession>A0ABU4VQ55</accession>
<name>A0ABU4VQ55_9ACTN</name>